<organism evidence="3 4">
    <name type="scientific">Paenacidovorax caeni</name>
    <dbReference type="NCBI Taxonomy" id="343013"/>
    <lineage>
        <taxon>Bacteria</taxon>
        <taxon>Pseudomonadati</taxon>
        <taxon>Pseudomonadota</taxon>
        <taxon>Betaproteobacteria</taxon>
        <taxon>Burkholderiales</taxon>
        <taxon>Comamonadaceae</taxon>
        <taxon>Paenacidovorax</taxon>
    </lineage>
</organism>
<dbReference type="Proteomes" id="UP000183656">
    <property type="component" value="Unassembled WGS sequence"/>
</dbReference>
<dbReference type="GO" id="GO:0016491">
    <property type="term" value="F:oxidoreductase activity"/>
    <property type="evidence" value="ECO:0007669"/>
    <property type="project" value="UniProtKB-KW"/>
</dbReference>
<dbReference type="InterPro" id="IPR036188">
    <property type="entry name" value="FAD/NAD-bd_sf"/>
</dbReference>
<dbReference type="PANTHER" id="PTHR13847:SF287">
    <property type="entry name" value="FAD-DEPENDENT OXIDOREDUCTASE DOMAIN-CONTAINING PROTEIN 1"/>
    <property type="match status" value="1"/>
</dbReference>
<dbReference type="OrthoDB" id="9806257at2"/>
<protein>
    <submittedName>
        <fullName evidence="3">Glycine/D-amino acid oxidase</fullName>
    </submittedName>
</protein>
<dbReference type="Gene3D" id="3.50.50.60">
    <property type="entry name" value="FAD/NAD(P)-binding domain"/>
    <property type="match status" value="1"/>
</dbReference>
<reference evidence="3 4" key="1">
    <citation type="submission" date="2016-10" db="EMBL/GenBank/DDBJ databases">
        <authorList>
            <person name="de Groot N.N."/>
        </authorList>
    </citation>
    <scope>NUCLEOTIDE SEQUENCE [LARGE SCALE GENOMIC DNA]</scope>
    <source>
        <strain evidence="3 4">R-24608</strain>
    </source>
</reference>
<evidence type="ECO:0000256" key="1">
    <source>
        <dbReference type="ARBA" id="ARBA00023002"/>
    </source>
</evidence>
<keyword evidence="1" id="KW-0560">Oxidoreductase</keyword>
<dbReference type="PANTHER" id="PTHR13847">
    <property type="entry name" value="SARCOSINE DEHYDROGENASE-RELATED"/>
    <property type="match status" value="1"/>
</dbReference>
<gene>
    <name evidence="3" type="ORF">SAMN04489707_1002161</name>
</gene>
<dbReference type="RefSeq" id="WP_054255131.1">
    <property type="nucleotide sequence ID" value="NZ_CYIG01000005.1"/>
</dbReference>
<sequence length="379" mass="39671">MTAWDYAVVGAGMAGASVGWQLAQAGASVLVLEREAQPGYHSTGRSAALFMETYGTPAIRALTRASRAFYAAPPPGFASAPLLTPRGVVYLAGPCQEDLLERTYAELHPHAPGLERQSYAQLQARLPCLRADAVVAGLWEPGAADIDVHALHQGYLRGLRQRGGALRTGAEVRALAREDGGWRIALAGGDTVRARHIVNAAGAWADGVAQLAGAAPVGLTPCRRTAFTFAPPPGVDVQAWPAAMGVDDSYYFKPDAGQLMGSPANADPMPPHDVVPEELDVATGIWRIEQATTLAIRRPSHTWAGLRSFVADGDFVIGWDDGAPGFFWLAAQGGYGIQSAAGYALLARNLLCGEPLDAALAAQGLGPQAVAALAPGRLR</sequence>
<keyword evidence="4" id="KW-1185">Reference proteome</keyword>
<accession>A0A1I7FLX3</accession>
<dbReference type="STRING" id="343013.SAMN04489707_1002161"/>
<dbReference type="SUPFAM" id="SSF51905">
    <property type="entry name" value="FAD/NAD(P)-binding domain"/>
    <property type="match status" value="1"/>
</dbReference>
<dbReference type="InterPro" id="IPR006076">
    <property type="entry name" value="FAD-dep_OxRdtase"/>
</dbReference>
<dbReference type="AlphaFoldDB" id="A0A1I7FLX3"/>
<evidence type="ECO:0000259" key="2">
    <source>
        <dbReference type="Pfam" id="PF01266"/>
    </source>
</evidence>
<dbReference type="Pfam" id="PF01266">
    <property type="entry name" value="DAO"/>
    <property type="match status" value="1"/>
</dbReference>
<proteinExistence type="predicted"/>
<name>A0A1I7FLX3_9BURK</name>
<dbReference type="EMBL" id="FPBX01000002">
    <property type="protein sequence ID" value="SFU37174.1"/>
    <property type="molecule type" value="Genomic_DNA"/>
</dbReference>
<evidence type="ECO:0000313" key="4">
    <source>
        <dbReference type="Proteomes" id="UP000183656"/>
    </source>
</evidence>
<feature type="domain" description="FAD dependent oxidoreductase" evidence="2">
    <location>
        <begin position="5"/>
        <end position="347"/>
    </location>
</feature>
<evidence type="ECO:0000313" key="3">
    <source>
        <dbReference type="EMBL" id="SFU37174.1"/>
    </source>
</evidence>
<dbReference type="Gene3D" id="3.30.9.10">
    <property type="entry name" value="D-Amino Acid Oxidase, subunit A, domain 2"/>
    <property type="match status" value="1"/>
</dbReference>
<dbReference type="GO" id="GO:0005737">
    <property type="term" value="C:cytoplasm"/>
    <property type="evidence" value="ECO:0007669"/>
    <property type="project" value="TreeGrafter"/>
</dbReference>